<dbReference type="Proteomes" id="UP001159405">
    <property type="component" value="Unassembled WGS sequence"/>
</dbReference>
<sequence length="636" mass="72667">MWTQHWPLSELRDVDRAARKIIVENGGKHPASLTSLLYLPREKGGRGLRSLLPTKLYTKEKTQTSTDGEVLCRLCGKVAESVAHVLAGCSSLAQTKYLYRHNAALKILFFELLREHGLIEEVPPWYSPVMPKPAYQNTTSEAFWDIPIYAEHNEVRANRIDARLVSHERKEVCTVEMSCPWIESRAKKDEEKTLKYGPMMWELKQRYNGYRVEQYNVIIDVLGGYSKHLEKSLKRVVTVAKNGMESTGLKGDEKKCAVIHVKRGQVEQGSGDMKIADLKPIKSLDQHNTYKFLGVFENTKQEDKQVLEAAAKAYLQRLSIIWSSPLSDHGKVVASNQYTLPVLTYLVWTQTWPIANIQQLDREGRKIIVENGGNLPKGSTAILNMSRKLGGRGLKSVENEYKNSKIKSAVKLYCNADATMAAVRSFEELTVQNGRHSIMKDAKKYAAEELDLQLWLKFPNPVAVADGKEVEAKKIQQAIFKARQQEIQSTVSKERWQGKLIQNRWDHEKCIAWLSSWKNAQTHTIAEVQELYQQLLLTKVYYNRKTKSQVTDEKCRVCGDSLENVQHIISGCSGLTQTKYQQRHNNAFKILFFEVLRSLDLITKLEPWFSQVTPKPLYENEHATAFWDVPLLADTT</sequence>
<evidence type="ECO:0000313" key="1">
    <source>
        <dbReference type="EMBL" id="CAH3185354.1"/>
    </source>
</evidence>
<reference evidence="1 2" key="1">
    <citation type="submission" date="2022-05" db="EMBL/GenBank/DDBJ databases">
        <authorList>
            <consortium name="Genoscope - CEA"/>
            <person name="William W."/>
        </authorList>
    </citation>
    <scope>NUCLEOTIDE SEQUENCE [LARGE SCALE GENOMIC DNA]</scope>
</reference>
<dbReference type="EMBL" id="CALNXK010000423">
    <property type="protein sequence ID" value="CAH3185354.1"/>
    <property type="molecule type" value="Genomic_DNA"/>
</dbReference>
<gene>
    <name evidence="1" type="ORF">PLOB_00032563</name>
</gene>
<organism evidence="1 2">
    <name type="scientific">Porites lobata</name>
    <dbReference type="NCBI Taxonomy" id="104759"/>
    <lineage>
        <taxon>Eukaryota</taxon>
        <taxon>Metazoa</taxon>
        <taxon>Cnidaria</taxon>
        <taxon>Anthozoa</taxon>
        <taxon>Hexacorallia</taxon>
        <taxon>Scleractinia</taxon>
        <taxon>Fungiina</taxon>
        <taxon>Poritidae</taxon>
        <taxon>Porites</taxon>
    </lineage>
</organism>
<proteinExistence type="predicted"/>
<evidence type="ECO:0000313" key="2">
    <source>
        <dbReference type="Proteomes" id="UP001159405"/>
    </source>
</evidence>
<dbReference type="PANTHER" id="PTHR35450:SF2">
    <property type="entry name" value="REVERSE TRANSCRIPTASE DOMAIN-CONTAINING PROTEIN"/>
    <property type="match status" value="1"/>
</dbReference>
<accession>A0ABN8S3C6</accession>
<evidence type="ECO:0008006" key="3">
    <source>
        <dbReference type="Google" id="ProtNLM"/>
    </source>
</evidence>
<keyword evidence="2" id="KW-1185">Reference proteome</keyword>
<name>A0ABN8S3C6_9CNID</name>
<protein>
    <recommendedName>
        <fullName evidence="3">Reverse transcriptase</fullName>
    </recommendedName>
</protein>
<comment type="caution">
    <text evidence="1">The sequence shown here is derived from an EMBL/GenBank/DDBJ whole genome shotgun (WGS) entry which is preliminary data.</text>
</comment>
<dbReference type="PANTHER" id="PTHR35450">
    <property type="entry name" value="REVERSE TRANSCRIPTASE DOMAIN-CONTAINING PROTEIN"/>
    <property type="match status" value="1"/>
</dbReference>